<organism evidence="1">
    <name type="scientific">Rhizophora mucronata</name>
    <name type="common">Asiatic mangrove</name>
    <dbReference type="NCBI Taxonomy" id="61149"/>
    <lineage>
        <taxon>Eukaryota</taxon>
        <taxon>Viridiplantae</taxon>
        <taxon>Streptophyta</taxon>
        <taxon>Embryophyta</taxon>
        <taxon>Tracheophyta</taxon>
        <taxon>Spermatophyta</taxon>
        <taxon>Magnoliopsida</taxon>
        <taxon>eudicotyledons</taxon>
        <taxon>Gunneridae</taxon>
        <taxon>Pentapetalae</taxon>
        <taxon>rosids</taxon>
        <taxon>fabids</taxon>
        <taxon>Malpighiales</taxon>
        <taxon>Rhizophoraceae</taxon>
        <taxon>Rhizophora</taxon>
    </lineage>
</organism>
<dbReference type="EMBL" id="GGEC01093796">
    <property type="protein sequence ID" value="MBX74280.1"/>
    <property type="molecule type" value="Transcribed_RNA"/>
</dbReference>
<proteinExistence type="predicted"/>
<sequence>MSNTMPIEPYNDAFSQTAGTYAPCLLQF</sequence>
<protein>
    <submittedName>
        <fullName evidence="1">Uncharacterized protein</fullName>
    </submittedName>
</protein>
<evidence type="ECO:0000313" key="1">
    <source>
        <dbReference type="EMBL" id="MBX74280.1"/>
    </source>
</evidence>
<accession>A0A2P2R515</accession>
<reference evidence="1" key="1">
    <citation type="submission" date="2018-02" db="EMBL/GenBank/DDBJ databases">
        <title>Rhizophora mucronata_Transcriptome.</title>
        <authorList>
            <person name="Meera S.P."/>
            <person name="Sreeshan A."/>
            <person name="Augustine A."/>
        </authorList>
    </citation>
    <scope>NUCLEOTIDE SEQUENCE</scope>
    <source>
        <tissue evidence="1">Leaf</tissue>
    </source>
</reference>
<name>A0A2P2R515_RHIMU</name>
<dbReference type="AlphaFoldDB" id="A0A2P2R515"/>